<comment type="caution">
    <text evidence="2">The sequence shown here is derived from an EMBL/GenBank/DDBJ whole genome shotgun (WGS) entry which is preliminary data.</text>
</comment>
<keyword evidence="3" id="KW-1185">Reference proteome</keyword>
<evidence type="ECO:0000259" key="1">
    <source>
        <dbReference type="PROSITE" id="PS51352"/>
    </source>
</evidence>
<dbReference type="Proteomes" id="UP000570474">
    <property type="component" value="Unassembled WGS sequence"/>
</dbReference>
<feature type="domain" description="Thioredoxin" evidence="1">
    <location>
        <begin position="1"/>
        <end position="123"/>
    </location>
</feature>
<dbReference type="AlphaFoldDB" id="A0A847RXJ7"/>
<name>A0A847RXJ7_9BACT</name>
<dbReference type="Pfam" id="PF13899">
    <property type="entry name" value="Thioredoxin_7"/>
    <property type="match status" value="1"/>
</dbReference>
<dbReference type="Gene3D" id="3.40.30.10">
    <property type="entry name" value="Glutaredoxin"/>
    <property type="match status" value="1"/>
</dbReference>
<accession>A0A847RXJ7</accession>
<dbReference type="RefSeq" id="WP_168873726.1">
    <property type="nucleotide sequence ID" value="NZ_JABAIA010000003.1"/>
</dbReference>
<gene>
    <name evidence="2" type="ORF">HGH92_25985</name>
</gene>
<organism evidence="2 3">
    <name type="scientific">Chitinophaga varians</name>
    <dbReference type="NCBI Taxonomy" id="2202339"/>
    <lineage>
        <taxon>Bacteria</taxon>
        <taxon>Pseudomonadati</taxon>
        <taxon>Bacteroidota</taxon>
        <taxon>Chitinophagia</taxon>
        <taxon>Chitinophagales</taxon>
        <taxon>Chitinophagaceae</taxon>
        <taxon>Chitinophaga</taxon>
    </lineage>
</organism>
<dbReference type="GO" id="GO:0045454">
    <property type="term" value="P:cell redox homeostasis"/>
    <property type="evidence" value="ECO:0007669"/>
    <property type="project" value="TreeGrafter"/>
</dbReference>
<evidence type="ECO:0000313" key="2">
    <source>
        <dbReference type="EMBL" id="NLR67782.1"/>
    </source>
</evidence>
<dbReference type="InterPro" id="IPR013766">
    <property type="entry name" value="Thioredoxin_domain"/>
</dbReference>
<dbReference type="SUPFAM" id="SSF52833">
    <property type="entry name" value="Thioredoxin-like"/>
    <property type="match status" value="1"/>
</dbReference>
<dbReference type="PANTHER" id="PTHR32234">
    <property type="entry name" value="THIOL:DISULFIDE INTERCHANGE PROTEIN DSBD"/>
    <property type="match status" value="1"/>
</dbReference>
<dbReference type="InterPro" id="IPR036249">
    <property type="entry name" value="Thioredoxin-like_sf"/>
</dbReference>
<protein>
    <submittedName>
        <fullName evidence="2">Thioredoxin family protein</fullName>
    </submittedName>
</protein>
<dbReference type="PANTHER" id="PTHR32234:SF0">
    <property type="entry name" value="THIOL:DISULFIDE INTERCHANGE PROTEIN DSBD"/>
    <property type="match status" value="1"/>
</dbReference>
<dbReference type="EMBL" id="JABAIA010000003">
    <property type="protein sequence ID" value="NLR67782.1"/>
    <property type="molecule type" value="Genomic_DNA"/>
</dbReference>
<sequence>METAIKHFTGQQVEDAFELAKATQRPLLIDFWADGCKGCQRMDAVTYEDEQVRDYLEQHYVLVKFNVKEVTKAFATKYLTRALIWAPAFFMYAPDGNVLREATGYLPPHQLLPELTIGRALLAMRRGKPADGIPLLKGLVSEDLHPALHQEVLYWLGVAAFFAEGKSFDALVPYWRELRETYPGTIWAERADTFPA</sequence>
<evidence type="ECO:0000313" key="3">
    <source>
        <dbReference type="Proteomes" id="UP000570474"/>
    </source>
</evidence>
<dbReference type="PROSITE" id="PS51352">
    <property type="entry name" value="THIOREDOXIN_2"/>
    <property type="match status" value="1"/>
</dbReference>
<proteinExistence type="predicted"/>
<dbReference type="GO" id="GO:0015035">
    <property type="term" value="F:protein-disulfide reductase activity"/>
    <property type="evidence" value="ECO:0007669"/>
    <property type="project" value="TreeGrafter"/>
</dbReference>
<reference evidence="2 3" key="1">
    <citation type="submission" date="2020-04" db="EMBL/GenBank/DDBJ databases">
        <authorList>
            <person name="Yin C."/>
        </authorList>
    </citation>
    <scope>NUCLEOTIDE SEQUENCE [LARGE SCALE GENOMIC DNA]</scope>
    <source>
        <strain evidence="2 3">Ae27</strain>
    </source>
</reference>